<evidence type="ECO:0000259" key="12">
    <source>
        <dbReference type="Pfam" id="PF05425"/>
    </source>
</evidence>
<dbReference type="InterPro" id="IPR032694">
    <property type="entry name" value="CopC/D"/>
</dbReference>
<reference evidence="13 14" key="1">
    <citation type="submission" date="2018-10" db="EMBL/GenBank/DDBJ databases">
        <title>Genomic Encyclopedia of Archaeal and Bacterial Type Strains, Phase II (KMG-II): from individual species to whole genera.</title>
        <authorList>
            <person name="Goeker M."/>
        </authorList>
    </citation>
    <scope>NUCLEOTIDE SEQUENCE [LARGE SCALE GENOMIC DNA]</scope>
    <source>
        <strain evidence="13 14">RP-AC37</strain>
    </source>
</reference>
<feature type="transmembrane region" description="Helical" evidence="9">
    <location>
        <begin position="153"/>
        <end position="172"/>
    </location>
</feature>
<dbReference type="GO" id="GO:0005886">
    <property type="term" value="C:plasma membrane"/>
    <property type="evidence" value="ECO:0007669"/>
    <property type="project" value="UniProtKB-SubCell"/>
</dbReference>
<evidence type="ECO:0000256" key="1">
    <source>
        <dbReference type="ARBA" id="ARBA00004651"/>
    </source>
</evidence>
<feature type="transmembrane region" description="Helical" evidence="9">
    <location>
        <begin position="360"/>
        <end position="382"/>
    </location>
</feature>
<feature type="domain" description="CopC" evidence="11">
    <location>
        <begin position="29"/>
        <end position="130"/>
    </location>
</feature>
<dbReference type="GO" id="GO:0005507">
    <property type="term" value="F:copper ion binding"/>
    <property type="evidence" value="ECO:0007669"/>
    <property type="project" value="InterPro"/>
</dbReference>
<dbReference type="GO" id="GO:0042597">
    <property type="term" value="C:periplasmic space"/>
    <property type="evidence" value="ECO:0007669"/>
    <property type="project" value="InterPro"/>
</dbReference>
<keyword evidence="2" id="KW-1003">Cell membrane</keyword>
<proteinExistence type="predicted"/>
<dbReference type="GO" id="GO:0006825">
    <property type="term" value="P:copper ion transport"/>
    <property type="evidence" value="ECO:0007669"/>
    <property type="project" value="InterPro"/>
</dbReference>
<dbReference type="RefSeq" id="WP_121192434.1">
    <property type="nucleotide sequence ID" value="NZ_RBWV01000010.1"/>
</dbReference>
<dbReference type="Pfam" id="PF05425">
    <property type="entry name" value="CopD"/>
    <property type="match status" value="1"/>
</dbReference>
<feature type="transmembrane region" description="Helical" evidence="9">
    <location>
        <begin position="403"/>
        <end position="421"/>
    </location>
</feature>
<comment type="caution">
    <text evidence="13">The sequence shown here is derived from an EMBL/GenBank/DDBJ whole genome shotgun (WGS) entry which is preliminary data.</text>
</comment>
<evidence type="ECO:0000313" key="14">
    <source>
        <dbReference type="Proteomes" id="UP000281955"/>
    </source>
</evidence>
<evidence type="ECO:0000256" key="7">
    <source>
        <dbReference type="ARBA" id="ARBA00023008"/>
    </source>
</evidence>
<keyword evidence="7" id="KW-0186">Copper</keyword>
<evidence type="ECO:0000256" key="10">
    <source>
        <dbReference type="SAM" id="SignalP"/>
    </source>
</evidence>
<dbReference type="Pfam" id="PF04234">
    <property type="entry name" value="CopC"/>
    <property type="match status" value="1"/>
</dbReference>
<dbReference type="PANTHER" id="PTHR34820:SF4">
    <property type="entry name" value="INNER MEMBRANE PROTEIN YEBZ"/>
    <property type="match status" value="1"/>
</dbReference>
<dbReference type="Gene3D" id="2.60.40.1220">
    <property type="match status" value="1"/>
</dbReference>
<dbReference type="Proteomes" id="UP000281955">
    <property type="component" value="Unassembled WGS sequence"/>
</dbReference>
<evidence type="ECO:0000256" key="8">
    <source>
        <dbReference type="ARBA" id="ARBA00023136"/>
    </source>
</evidence>
<protein>
    <submittedName>
        <fullName evidence="13">Putative copper export protein</fullName>
    </submittedName>
</protein>
<feature type="domain" description="Copper resistance protein D" evidence="12">
    <location>
        <begin position="324"/>
        <end position="418"/>
    </location>
</feature>
<organism evidence="13 14">
    <name type="scientific">Motilibacter peucedani</name>
    <dbReference type="NCBI Taxonomy" id="598650"/>
    <lineage>
        <taxon>Bacteria</taxon>
        <taxon>Bacillati</taxon>
        <taxon>Actinomycetota</taxon>
        <taxon>Actinomycetes</taxon>
        <taxon>Motilibacterales</taxon>
        <taxon>Motilibacteraceae</taxon>
        <taxon>Motilibacter</taxon>
    </lineage>
</organism>
<evidence type="ECO:0000256" key="3">
    <source>
        <dbReference type="ARBA" id="ARBA00022692"/>
    </source>
</evidence>
<feature type="transmembrane region" description="Helical" evidence="9">
    <location>
        <begin position="251"/>
        <end position="272"/>
    </location>
</feature>
<feature type="signal peptide" evidence="10">
    <location>
        <begin position="1"/>
        <end position="30"/>
    </location>
</feature>
<accession>A0A420XRA0</accession>
<evidence type="ECO:0000256" key="5">
    <source>
        <dbReference type="ARBA" id="ARBA00022729"/>
    </source>
</evidence>
<sequence length="616" mass="63016">MARLAGRLAAVVVVAAAALVGPVSSASAHAFLVESGPSDGQVVPTAPATLRMQFSESVALPATSIDIVDGDGRHYAPTHLELVRSSEDDEDPVQVVATLPALPHNTFRVSWETLSSDDLHRTSGVLVFGVDVPVRSSGLHETNPSPEESALRWALFTSVALALGGLLLRRLCVPAGLVAQGRRAAGLACLGGVGALAASVALLLDQLGGAGWRFQAVLVGAYGVRWLVREAGLLLVLTAALTAWRARRPVAGVGLLAAAGTVAAMVGSALLGHAGAARGPALTRVAAEAAHFGAAALWSGFLLAAVPLLLPLLRPGGDAGAARRVLRGFGVPAAACVSTVVVTGVYLASGVVGSVDAALFTTYGRVLLLKVVVAAVAGALGLQHVRRLHAAVPRPVRAWTLRAEAGAALLVLGLAGVLTSGQPAQEPQLVRAPHAATVPVVDGAIADLQSAVSVQPNRPGRNVVLVDTFDTRRPSPGAVRRVTLTVVGLDGRSSPPVAAERIAEGRWSAATTLSSPGRTQLLVSVTRTGLPEVHRTFSWTVAGAPSPTRAARVSTAPVDGLLRAAAAGLALAVLAGWLGFAVLRRRGRRLLPDAVPPARRADEDLAEEAELVRSSS</sequence>
<dbReference type="AlphaFoldDB" id="A0A420XRA0"/>
<feature type="transmembrane region" description="Helical" evidence="9">
    <location>
        <begin position="184"/>
        <end position="204"/>
    </location>
</feature>
<keyword evidence="8 9" id="KW-0472">Membrane</keyword>
<feature type="transmembrane region" description="Helical" evidence="9">
    <location>
        <begin position="561"/>
        <end position="583"/>
    </location>
</feature>
<evidence type="ECO:0000256" key="4">
    <source>
        <dbReference type="ARBA" id="ARBA00022723"/>
    </source>
</evidence>
<keyword evidence="6 9" id="KW-1133">Transmembrane helix</keyword>
<feature type="transmembrane region" description="Helical" evidence="9">
    <location>
        <begin position="325"/>
        <end position="348"/>
    </location>
</feature>
<dbReference type="InterPro" id="IPR014755">
    <property type="entry name" value="Cu-Rt/internalin_Ig-like"/>
</dbReference>
<feature type="transmembrane region" description="Helical" evidence="9">
    <location>
        <begin position="292"/>
        <end position="313"/>
    </location>
</feature>
<dbReference type="InterPro" id="IPR007348">
    <property type="entry name" value="CopC_dom"/>
</dbReference>
<gene>
    <name evidence="13" type="ORF">CLV35_1070</name>
</gene>
<evidence type="ECO:0000259" key="11">
    <source>
        <dbReference type="Pfam" id="PF04234"/>
    </source>
</evidence>
<dbReference type="EMBL" id="RBWV01000010">
    <property type="protein sequence ID" value="RKS77384.1"/>
    <property type="molecule type" value="Genomic_DNA"/>
</dbReference>
<dbReference type="GO" id="GO:0046688">
    <property type="term" value="P:response to copper ion"/>
    <property type="evidence" value="ECO:0007669"/>
    <property type="project" value="InterPro"/>
</dbReference>
<dbReference type="InParanoid" id="A0A420XRA0"/>
<name>A0A420XRA0_9ACTN</name>
<keyword evidence="3 9" id="KW-0812">Transmembrane</keyword>
<keyword evidence="4" id="KW-0479">Metal-binding</keyword>
<evidence type="ECO:0000256" key="9">
    <source>
        <dbReference type="SAM" id="Phobius"/>
    </source>
</evidence>
<dbReference type="InterPro" id="IPR008457">
    <property type="entry name" value="Cu-R_CopD_dom"/>
</dbReference>
<dbReference type="InterPro" id="IPR014756">
    <property type="entry name" value="Ig_E-set"/>
</dbReference>
<keyword evidence="14" id="KW-1185">Reference proteome</keyword>
<evidence type="ECO:0000256" key="2">
    <source>
        <dbReference type="ARBA" id="ARBA00022475"/>
    </source>
</evidence>
<feature type="transmembrane region" description="Helical" evidence="9">
    <location>
        <begin position="224"/>
        <end position="244"/>
    </location>
</feature>
<keyword evidence="5 10" id="KW-0732">Signal</keyword>
<comment type="subcellular location">
    <subcellularLocation>
        <location evidence="1">Cell membrane</location>
        <topology evidence="1">Multi-pass membrane protein</topology>
    </subcellularLocation>
</comment>
<evidence type="ECO:0000256" key="6">
    <source>
        <dbReference type="ARBA" id="ARBA00022989"/>
    </source>
</evidence>
<dbReference type="PANTHER" id="PTHR34820">
    <property type="entry name" value="INNER MEMBRANE PROTEIN YEBZ"/>
    <property type="match status" value="1"/>
</dbReference>
<dbReference type="SUPFAM" id="SSF81296">
    <property type="entry name" value="E set domains"/>
    <property type="match status" value="1"/>
</dbReference>
<evidence type="ECO:0000313" key="13">
    <source>
        <dbReference type="EMBL" id="RKS77384.1"/>
    </source>
</evidence>
<feature type="chain" id="PRO_5038775074" evidence="10">
    <location>
        <begin position="31"/>
        <end position="616"/>
    </location>
</feature>
<dbReference type="OrthoDB" id="5242236at2"/>